<dbReference type="GO" id="GO:0008168">
    <property type="term" value="F:methyltransferase activity"/>
    <property type="evidence" value="ECO:0007669"/>
    <property type="project" value="UniProtKB-KW"/>
</dbReference>
<organism evidence="1 2">
    <name type="scientific">Hydromonas duriensis</name>
    <dbReference type="NCBI Taxonomy" id="1527608"/>
    <lineage>
        <taxon>Bacteria</taxon>
        <taxon>Pseudomonadati</taxon>
        <taxon>Pseudomonadota</taxon>
        <taxon>Betaproteobacteria</taxon>
        <taxon>Burkholderiales</taxon>
        <taxon>Burkholderiaceae</taxon>
        <taxon>Hydromonas</taxon>
    </lineage>
</organism>
<gene>
    <name evidence="1" type="ORF">DFR44_103108</name>
</gene>
<dbReference type="OrthoDB" id="267914at2"/>
<reference evidence="1 2" key="1">
    <citation type="submission" date="2019-03" db="EMBL/GenBank/DDBJ databases">
        <title>Genomic Encyclopedia of Type Strains, Phase IV (KMG-IV): sequencing the most valuable type-strain genomes for metagenomic binning, comparative biology and taxonomic classification.</title>
        <authorList>
            <person name="Goeker M."/>
        </authorList>
    </citation>
    <scope>NUCLEOTIDE SEQUENCE [LARGE SCALE GENOMIC DNA]</scope>
    <source>
        <strain evidence="1 2">DSM 102852</strain>
    </source>
</reference>
<keyword evidence="2" id="KW-1185">Reference proteome</keyword>
<keyword evidence="1" id="KW-0808">Transferase</keyword>
<dbReference type="RefSeq" id="WP_133619140.1">
    <property type="nucleotide sequence ID" value="NZ_SNZE01000003.1"/>
</dbReference>
<dbReference type="SUPFAM" id="SSF53335">
    <property type="entry name" value="S-adenosyl-L-methionine-dependent methyltransferases"/>
    <property type="match status" value="1"/>
</dbReference>
<proteinExistence type="predicted"/>
<dbReference type="EMBL" id="SNZE01000003">
    <property type="protein sequence ID" value="TDR32595.1"/>
    <property type="molecule type" value="Genomic_DNA"/>
</dbReference>
<name>A0A4R6YAN0_9BURK</name>
<dbReference type="PANTHER" id="PTHR47739:SF1">
    <property type="entry name" value="TRNA1(VAL) (ADENINE(37)-N6)-METHYLTRANSFERASE"/>
    <property type="match status" value="1"/>
</dbReference>
<accession>A0A4R6YAN0</accession>
<comment type="caution">
    <text evidence="1">The sequence shown here is derived from an EMBL/GenBank/DDBJ whole genome shotgun (WGS) entry which is preliminary data.</text>
</comment>
<keyword evidence="1" id="KW-0489">Methyltransferase</keyword>
<dbReference type="GO" id="GO:0003676">
    <property type="term" value="F:nucleic acid binding"/>
    <property type="evidence" value="ECO:0007669"/>
    <property type="project" value="InterPro"/>
</dbReference>
<dbReference type="CDD" id="cd02440">
    <property type="entry name" value="AdoMet_MTases"/>
    <property type="match status" value="1"/>
</dbReference>
<dbReference type="InterPro" id="IPR050210">
    <property type="entry name" value="tRNA_Adenine-N(6)_MTase"/>
</dbReference>
<dbReference type="Pfam" id="PF06325">
    <property type="entry name" value="PrmA"/>
    <property type="match status" value="1"/>
</dbReference>
<dbReference type="Gene3D" id="3.40.50.150">
    <property type="entry name" value="Vaccinia Virus protein VP39"/>
    <property type="match status" value="1"/>
</dbReference>
<evidence type="ECO:0000313" key="1">
    <source>
        <dbReference type="EMBL" id="TDR32595.1"/>
    </source>
</evidence>
<dbReference type="InterPro" id="IPR029063">
    <property type="entry name" value="SAM-dependent_MTases_sf"/>
</dbReference>
<protein>
    <submittedName>
        <fullName evidence="1">Methylase of polypeptide subunit release factors</fullName>
    </submittedName>
</protein>
<sequence length="383" mass="42373">MNLTHTASFVEWMENDELQRAVWHSENGAPAPKRIVIANDATPADVAYRLACEGTALLWRGDYQNARQLLQALTRRIDKRPKKSKTDIDAKTAFHLHRQAQAQRARILGMLLLPLNGDFSIPLRRAPDVSEACQQAYGARHDGQTTLVSLREILGVIGAHQWRTKGVEINALGGRIHPYYGVFSPVRGEYIDLVAQAKLPSTELAFDIGTGTGVLAVLLAQKGVQRIVATDMSLNALACAAENIHRFALNPSIELKHTDLFPEGRAPLIVCNPPWLPARPNAAIEFALYDDNSQMLKGFLNGLSAHLTVDGEAFLILSDLAEHLALRSRAELLSWFVEAGVEVIARHDARPQHAKAFDKNDPLHLARSKEVTSLWRLRLVDAP</sequence>
<dbReference type="AlphaFoldDB" id="A0A4R6YAN0"/>
<dbReference type="PANTHER" id="PTHR47739">
    <property type="entry name" value="TRNA1(VAL) (ADENINE(37)-N6)-METHYLTRANSFERASE"/>
    <property type="match status" value="1"/>
</dbReference>
<dbReference type="GO" id="GO:0032259">
    <property type="term" value="P:methylation"/>
    <property type="evidence" value="ECO:0007669"/>
    <property type="project" value="UniProtKB-KW"/>
</dbReference>
<dbReference type="Proteomes" id="UP000294480">
    <property type="component" value="Unassembled WGS sequence"/>
</dbReference>
<evidence type="ECO:0000313" key="2">
    <source>
        <dbReference type="Proteomes" id="UP000294480"/>
    </source>
</evidence>
<dbReference type="InterPro" id="IPR002052">
    <property type="entry name" value="DNA_methylase_N6_adenine_CS"/>
</dbReference>
<dbReference type="PROSITE" id="PS00092">
    <property type="entry name" value="N6_MTASE"/>
    <property type="match status" value="1"/>
</dbReference>